<dbReference type="InterPro" id="IPR045584">
    <property type="entry name" value="Pilin-like"/>
</dbReference>
<keyword evidence="5" id="KW-0472">Membrane</keyword>
<dbReference type="KEGG" id="aup:AsAng_0050890"/>
<reference evidence="6" key="1">
    <citation type="submission" date="2022-09" db="EMBL/GenBank/DDBJ databases">
        <title>Aureispira anguillicida sp. nov., isolated from Leptocephalus of Japanese eel Anguilla japonica.</title>
        <authorList>
            <person name="Yuasa K."/>
            <person name="Mekata T."/>
            <person name="Ikunari K."/>
        </authorList>
    </citation>
    <scope>NUCLEOTIDE SEQUENCE</scope>
    <source>
        <strain evidence="6">EL160426</strain>
    </source>
</reference>
<evidence type="ECO:0000256" key="5">
    <source>
        <dbReference type="ARBA" id="ARBA00023136"/>
    </source>
</evidence>
<accession>A0A915YJP5</accession>
<keyword evidence="7" id="KW-1185">Reference proteome</keyword>
<evidence type="ECO:0000256" key="3">
    <source>
        <dbReference type="ARBA" id="ARBA00022692"/>
    </source>
</evidence>
<keyword evidence="3" id="KW-0812">Transmembrane</keyword>
<sequence>MNKKLPAFTLTELMMVLVIIGILILLALPNLQGIIGQAHSLEAQKQLKYIQNLEKAYYQQHFQYTDNFQALHFEPPVLKSAGGDGVYIYEIINASKEGFTARATASEDFDEDGQMNVWEIGKTGSYRETVPD</sequence>
<dbReference type="SUPFAM" id="SSF54523">
    <property type="entry name" value="Pili subunits"/>
    <property type="match status" value="1"/>
</dbReference>
<keyword evidence="4" id="KW-1133">Transmembrane helix</keyword>
<dbReference type="InterPro" id="IPR012902">
    <property type="entry name" value="N_methyl_site"/>
</dbReference>
<evidence type="ECO:0000256" key="4">
    <source>
        <dbReference type="ARBA" id="ARBA00022989"/>
    </source>
</evidence>
<dbReference type="EMBL" id="AP026867">
    <property type="protein sequence ID" value="BDS14310.1"/>
    <property type="molecule type" value="Genomic_DNA"/>
</dbReference>
<evidence type="ECO:0000256" key="2">
    <source>
        <dbReference type="ARBA" id="ARBA00022481"/>
    </source>
</evidence>
<dbReference type="Gene3D" id="3.30.700.10">
    <property type="entry name" value="Glycoprotein, Type 4 Pilin"/>
    <property type="match status" value="1"/>
</dbReference>
<name>A0A915YJP5_9BACT</name>
<dbReference type="GO" id="GO:0016020">
    <property type="term" value="C:membrane"/>
    <property type="evidence" value="ECO:0007669"/>
    <property type="project" value="UniProtKB-SubCell"/>
</dbReference>
<dbReference type="NCBIfam" id="TIGR02532">
    <property type="entry name" value="IV_pilin_GFxxxE"/>
    <property type="match status" value="1"/>
</dbReference>
<dbReference type="PANTHER" id="PTHR30093:SF44">
    <property type="entry name" value="TYPE II SECRETION SYSTEM CORE PROTEIN G"/>
    <property type="match status" value="1"/>
</dbReference>
<protein>
    <submittedName>
        <fullName evidence="6">Prepilin-type N-terminal cleavage/methylation domain-containing protein</fullName>
    </submittedName>
</protein>
<evidence type="ECO:0000313" key="7">
    <source>
        <dbReference type="Proteomes" id="UP001060919"/>
    </source>
</evidence>
<dbReference type="RefSeq" id="WP_264789530.1">
    <property type="nucleotide sequence ID" value="NZ_AP026867.1"/>
</dbReference>
<evidence type="ECO:0000256" key="1">
    <source>
        <dbReference type="ARBA" id="ARBA00004167"/>
    </source>
</evidence>
<organism evidence="6 7">
    <name type="scientific">Aureispira anguillae</name>
    <dbReference type="NCBI Taxonomy" id="2864201"/>
    <lineage>
        <taxon>Bacteria</taxon>
        <taxon>Pseudomonadati</taxon>
        <taxon>Bacteroidota</taxon>
        <taxon>Saprospiria</taxon>
        <taxon>Saprospirales</taxon>
        <taxon>Saprospiraceae</taxon>
        <taxon>Aureispira</taxon>
    </lineage>
</organism>
<evidence type="ECO:0000313" key="6">
    <source>
        <dbReference type="EMBL" id="BDS14310.1"/>
    </source>
</evidence>
<proteinExistence type="predicted"/>
<keyword evidence="2" id="KW-0488">Methylation</keyword>
<dbReference type="Proteomes" id="UP001060919">
    <property type="component" value="Chromosome"/>
</dbReference>
<comment type="subcellular location">
    <subcellularLocation>
        <location evidence="1">Membrane</location>
        <topology evidence="1">Single-pass membrane protein</topology>
    </subcellularLocation>
</comment>
<dbReference type="PANTHER" id="PTHR30093">
    <property type="entry name" value="GENERAL SECRETION PATHWAY PROTEIN G"/>
    <property type="match status" value="1"/>
</dbReference>
<dbReference type="AlphaFoldDB" id="A0A915YJP5"/>
<gene>
    <name evidence="6" type="ORF">AsAng_0050890</name>
</gene>